<accession>Q8U3L7</accession>
<evidence type="ECO:0000313" key="3">
    <source>
        <dbReference type="Proteomes" id="UP000001013"/>
    </source>
</evidence>
<dbReference type="KEGG" id="pfu:PF0448"/>
<evidence type="ECO:0000259" key="1">
    <source>
        <dbReference type="Pfam" id="PF00483"/>
    </source>
</evidence>
<dbReference type="InterPro" id="IPR005835">
    <property type="entry name" value="NTP_transferase_dom"/>
</dbReference>
<keyword evidence="3" id="KW-1185">Reference proteome</keyword>
<dbReference type="InterPro" id="IPR050486">
    <property type="entry name" value="Mannose-1P_guanyltransferase"/>
</dbReference>
<dbReference type="PaxDb" id="186497-PF0448"/>
<dbReference type="PATRIC" id="fig|186497.12.peg.472"/>
<dbReference type="PhylomeDB" id="Q8U3L7"/>
<dbReference type="Pfam" id="PF00483">
    <property type="entry name" value="NTP_transferase"/>
    <property type="match status" value="1"/>
</dbReference>
<dbReference type="HOGENOM" id="CLU_108343_0_0_2"/>
<gene>
    <name evidence="2" type="ordered locus">PF0448</name>
</gene>
<name>Q8U3L7_PYRFU</name>
<dbReference type="STRING" id="186497.PF0448"/>
<dbReference type="SUPFAM" id="SSF53448">
    <property type="entry name" value="Nucleotide-diphospho-sugar transferases"/>
    <property type="match status" value="1"/>
</dbReference>
<dbReference type="PANTHER" id="PTHR22572">
    <property type="entry name" value="SUGAR-1-PHOSPHATE GUANYL TRANSFERASE"/>
    <property type="match status" value="1"/>
</dbReference>
<reference evidence="2 3" key="1">
    <citation type="journal article" date="1999" name="Genetics">
        <title>Divergence of the hyperthermophilic archaea Pyrococcus furiosus and P. horikoshii inferred from complete genomic sequences.</title>
        <authorList>
            <person name="Maeder D.L."/>
            <person name="Weiss R.B."/>
            <person name="Dunn D.M."/>
            <person name="Cherry J.L."/>
            <person name="Gonzalez J.M."/>
            <person name="DiRuggiero J."/>
            <person name="Robb F.T."/>
        </authorList>
    </citation>
    <scope>NUCLEOTIDE SEQUENCE [LARGE SCALE GENOMIC DNA]</scope>
    <source>
        <strain evidence="3">ATCC 43587 / DSM 3638 / JCM 8422 / Vc1</strain>
    </source>
</reference>
<dbReference type="Proteomes" id="UP000001013">
    <property type="component" value="Chromosome"/>
</dbReference>
<organism evidence="2 3">
    <name type="scientific">Pyrococcus furiosus (strain ATCC 43587 / DSM 3638 / JCM 8422 / Vc1)</name>
    <dbReference type="NCBI Taxonomy" id="186497"/>
    <lineage>
        <taxon>Archaea</taxon>
        <taxon>Methanobacteriati</taxon>
        <taxon>Methanobacteriota</taxon>
        <taxon>Thermococci</taxon>
        <taxon>Thermococcales</taxon>
        <taxon>Thermococcaceae</taxon>
        <taxon>Pyrococcus</taxon>
    </lineage>
</organism>
<proteinExistence type="predicted"/>
<dbReference type="AlphaFoldDB" id="Q8U3L7"/>
<feature type="domain" description="Nucleotidyl transferase" evidence="1">
    <location>
        <begin position="71"/>
        <end position="217"/>
    </location>
</feature>
<dbReference type="Gene3D" id="3.90.550.10">
    <property type="entry name" value="Spore Coat Polysaccharide Biosynthesis Protein SpsA, Chain A"/>
    <property type="match status" value="1"/>
</dbReference>
<dbReference type="InterPro" id="IPR029044">
    <property type="entry name" value="Nucleotide-diphossugar_trans"/>
</dbReference>
<protein>
    <submittedName>
        <fullName evidence="2">Mannose-1-phosphate guanyltransferase</fullName>
    </submittedName>
</protein>
<sequence length="222" mass="25231">MLATFPKTNIAKRTSLTIILRILNGLSSLINLLRIYPKDIKASISGMFMVAFPRITFKNPIPTNMGDKRMKVLIMAGGYATRLWPITKNKPKPLLPVGNKTIIEHILEKLANIKYPIYVSTNKFFEKSFREKLSKYDVELIVENSYREEEKFGTIAAIKNAIETIGDDDYLIISGDNLFSLSIEDFLSRFDEVKKTLIAVYDIGDFELAKRYGVVVLEILLG</sequence>
<evidence type="ECO:0000313" key="2">
    <source>
        <dbReference type="EMBL" id="AAL80572.1"/>
    </source>
</evidence>
<dbReference type="eggNOG" id="arCOG00666">
    <property type="taxonomic scope" value="Archaea"/>
</dbReference>
<dbReference type="EMBL" id="AE009950">
    <property type="protein sequence ID" value="AAL80572.1"/>
    <property type="molecule type" value="Genomic_DNA"/>
</dbReference>